<dbReference type="Pfam" id="PF13369">
    <property type="entry name" value="Transglut_core2"/>
    <property type="match status" value="1"/>
</dbReference>
<dbReference type="Gene3D" id="1.20.1280.50">
    <property type="match status" value="1"/>
</dbReference>
<dbReference type="InterPro" id="IPR011990">
    <property type="entry name" value="TPR-like_helical_dom_sf"/>
</dbReference>
<dbReference type="Pfam" id="PF08755">
    <property type="entry name" value="YccV-like"/>
    <property type="match status" value="1"/>
</dbReference>
<dbReference type="PANTHER" id="PTHR31350:SF21">
    <property type="entry name" value="F-BOX ONLY PROTEIN 21"/>
    <property type="match status" value="1"/>
</dbReference>
<organism evidence="2">
    <name type="scientific">Chloropicon roscoffensis</name>
    <dbReference type="NCBI Taxonomy" id="1461544"/>
    <lineage>
        <taxon>Eukaryota</taxon>
        <taxon>Viridiplantae</taxon>
        <taxon>Chlorophyta</taxon>
        <taxon>Chloropicophyceae</taxon>
        <taxon>Chloropicales</taxon>
        <taxon>Chloropicaceae</taxon>
        <taxon>Chloropicon</taxon>
    </lineage>
</organism>
<dbReference type="Gene3D" id="2.30.30.390">
    <property type="entry name" value="Hemimethylated DNA-binding domain"/>
    <property type="match status" value="1"/>
</dbReference>
<dbReference type="Gene3D" id="1.25.40.10">
    <property type="entry name" value="Tetratricopeptide repeat domain"/>
    <property type="match status" value="1"/>
</dbReference>
<dbReference type="InterPro" id="IPR032698">
    <property type="entry name" value="SirB1_N"/>
</dbReference>
<proteinExistence type="predicted"/>
<gene>
    <name evidence="2" type="ORF">CROS1456_LOCUS3642</name>
</gene>
<reference evidence="2" key="1">
    <citation type="submission" date="2021-01" db="EMBL/GenBank/DDBJ databases">
        <authorList>
            <person name="Corre E."/>
            <person name="Pelletier E."/>
            <person name="Niang G."/>
            <person name="Scheremetjew M."/>
            <person name="Finn R."/>
            <person name="Kale V."/>
            <person name="Holt S."/>
            <person name="Cochrane G."/>
            <person name="Meng A."/>
            <person name="Brown T."/>
            <person name="Cohen L."/>
        </authorList>
    </citation>
    <scope>NUCLEOTIDE SEQUENCE</scope>
    <source>
        <strain evidence="2">RCC1871</strain>
    </source>
</reference>
<name>A0A7S3FNP9_9CHLO</name>
<accession>A0A7S3FNP9</accession>
<dbReference type="AlphaFoldDB" id="A0A7S3FNP9"/>
<protein>
    <recommendedName>
        <fullName evidence="1">Hemimethylated DNA-binding domain-containing protein</fullName>
    </recommendedName>
</protein>
<sequence length="743" mass="83647">MVATSTDTSCRPQSLPNDVLLHIFSYVVDLRSVVSQVKQERSREASLDDRGEVYWYCALREEPPWLSAGKALACCACVCRSWRDALKGDGVQRSVAWALACRLHSCFTEDAGFVTGLAPDRCAGLETETAYRNEFRDRVWWYFTALEAISNSLCWPNKVDGVVAQFCANPAHAESAIRAVKAQADAVNCMSEEVLADFGLTTVPVGAAYWGKRALYYLRLKRAEAAFARFTEDGEREREALHRELDAVQGGAGDLPFWKAMHRQVCLPASERHIEQGATALASVQELQLAGVLVTESLDLLSLELDRRLRIMAAAKRGEALDPEAGKGYRESISDYKEELTDEEQIACLNSVMFNEKPTNGYAMKTLLDDIRASAYSWDGPALQRDLSEKGTDCLCEGWRGLGLRGNDLNYYDPRNSRIDCVLGLITERDGVFLRKDDVNYGNPILLAIVYAAVGRRAGVPVRMVNAPMHFMVAVGEDCFIDVFLGGKVLSGADMMARIRFTEDRHLRSSAKPSEVNRRLCYNLIAFFHRESDYENELPCLRLALTCIPNDMEMLLRQANVDAIMDNYDRAIDSLARAESLSANTEAQGAIRRVTQHFRYAKASYLKQLSQTRLRPADGSLLFYVGQIIRHKRYNYRGVITGWDLKCEADVEWIRQMGVDKLPRGRDQPFYKVLVCCRDRPSAQCTYVAQENILVEADASRQPRLGQITHPEVGKHFEFYKTRGVGGRHYFPNDMVRVLYPEG</sequence>
<evidence type="ECO:0000313" key="2">
    <source>
        <dbReference type="EMBL" id="CAE0190552.1"/>
    </source>
</evidence>
<dbReference type="InterPro" id="IPR011722">
    <property type="entry name" value="Hemimethylated_DNA-bd_dom"/>
</dbReference>
<dbReference type="InterPro" id="IPR036623">
    <property type="entry name" value="Hemimethylated_DNA-bd_sf"/>
</dbReference>
<dbReference type="EMBL" id="HBHZ01004703">
    <property type="protein sequence ID" value="CAE0190552.1"/>
    <property type="molecule type" value="Transcribed_RNA"/>
</dbReference>
<dbReference type="GO" id="GO:0003677">
    <property type="term" value="F:DNA binding"/>
    <property type="evidence" value="ECO:0007669"/>
    <property type="project" value="InterPro"/>
</dbReference>
<dbReference type="SUPFAM" id="SSF141255">
    <property type="entry name" value="YccV-like"/>
    <property type="match status" value="1"/>
</dbReference>
<feature type="domain" description="Hemimethylated DNA-binding" evidence="1">
    <location>
        <begin position="620"/>
        <end position="733"/>
    </location>
</feature>
<dbReference type="SMART" id="SM00992">
    <property type="entry name" value="YccV-like"/>
    <property type="match status" value="1"/>
</dbReference>
<dbReference type="PANTHER" id="PTHR31350">
    <property type="entry name" value="SI:DKEY-261L7.2"/>
    <property type="match status" value="1"/>
</dbReference>
<dbReference type="NCBIfam" id="TIGR02097">
    <property type="entry name" value="yccV"/>
    <property type="match status" value="1"/>
</dbReference>
<evidence type="ECO:0000259" key="1">
    <source>
        <dbReference type="SMART" id="SM00992"/>
    </source>
</evidence>